<dbReference type="GO" id="GO:1990116">
    <property type="term" value="P:ribosome-associated ubiquitin-dependent protein catabolic process"/>
    <property type="evidence" value="ECO:0007669"/>
    <property type="project" value="UniProtKB-UniRule"/>
</dbReference>
<dbReference type="GO" id="GO:0072344">
    <property type="term" value="P:rescue of stalled ribosome"/>
    <property type="evidence" value="ECO:0007669"/>
    <property type="project" value="UniProtKB-UniRule"/>
</dbReference>
<dbReference type="GO" id="GO:0061630">
    <property type="term" value="F:ubiquitin protein ligase activity"/>
    <property type="evidence" value="ECO:0007669"/>
    <property type="project" value="UniProtKB-UniRule"/>
</dbReference>
<organism evidence="19 20">
    <name type="scientific">Loxostege sticticalis</name>
    <name type="common">Beet webworm moth</name>
    <dbReference type="NCBI Taxonomy" id="481309"/>
    <lineage>
        <taxon>Eukaryota</taxon>
        <taxon>Metazoa</taxon>
        <taxon>Ecdysozoa</taxon>
        <taxon>Arthropoda</taxon>
        <taxon>Hexapoda</taxon>
        <taxon>Insecta</taxon>
        <taxon>Pterygota</taxon>
        <taxon>Neoptera</taxon>
        <taxon>Endopterygota</taxon>
        <taxon>Lepidoptera</taxon>
        <taxon>Glossata</taxon>
        <taxon>Ditrysia</taxon>
        <taxon>Pyraloidea</taxon>
        <taxon>Crambidae</taxon>
        <taxon>Pyraustinae</taxon>
        <taxon>Loxostege</taxon>
    </lineage>
</organism>
<dbReference type="CDD" id="cd16491">
    <property type="entry name" value="RING-CH-C4HC3_LTN1"/>
    <property type="match status" value="1"/>
</dbReference>
<feature type="compositionally biased region" description="Polar residues" evidence="17">
    <location>
        <begin position="1"/>
        <end position="17"/>
    </location>
</feature>
<dbReference type="Proteomes" id="UP001549921">
    <property type="component" value="Unassembled WGS sequence"/>
</dbReference>
<comment type="catalytic activity">
    <reaction evidence="1 16">
        <text>S-ubiquitinyl-[E2 ubiquitin-conjugating enzyme]-L-cysteine + [acceptor protein]-L-lysine = [E2 ubiquitin-conjugating enzyme]-L-cysteine + N(6)-ubiquitinyl-[acceptor protein]-L-lysine.</text>
        <dbReference type="EC" id="2.3.2.27"/>
    </reaction>
</comment>
<evidence type="ECO:0000256" key="14">
    <source>
        <dbReference type="ARBA" id="ARBA00032366"/>
    </source>
</evidence>
<evidence type="ECO:0000313" key="20">
    <source>
        <dbReference type="Proteomes" id="UP001549921"/>
    </source>
</evidence>
<dbReference type="GO" id="GO:0008270">
    <property type="term" value="F:zinc ion binding"/>
    <property type="evidence" value="ECO:0007669"/>
    <property type="project" value="UniProtKB-KW"/>
</dbReference>
<evidence type="ECO:0000256" key="3">
    <source>
        <dbReference type="ARBA" id="ARBA00004906"/>
    </source>
</evidence>
<evidence type="ECO:0000256" key="7">
    <source>
        <dbReference type="ARBA" id="ARBA00022490"/>
    </source>
</evidence>
<dbReference type="InterPro" id="IPR039804">
    <property type="entry name" value="RING-CH-C4HC3_LTN1"/>
</dbReference>
<evidence type="ECO:0000259" key="18">
    <source>
        <dbReference type="PROSITE" id="PS50089"/>
    </source>
</evidence>
<evidence type="ECO:0000256" key="16">
    <source>
        <dbReference type="RuleBase" id="RU367090"/>
    </source>
</evidence>
<evidence type="ECO:0000256" key="12">
    <source>
        <dbReference type="ARBA" id="ARBA00022786"/>
    </source>
</evidence>
<dbReference type="InterPro" id="IPR039795">
    <property type="entry name" value="LTN1/Rkr1"/>
</dbReference>
<evidence type="ECO:0000256" key="6">
    <source>
        <dbReference type="ARBA" id="ARBA00017157"/>
    </source>
</evidence>
<dbReference type="EMBL" id="JBEDNZ010000010">
    <property type="protein sequence ID" value="KAL0832429.1"/>
    <property type="molecule type" value="Genomic_DNA"/>
</dbReference>
<dbReference type="Gene3D" id="3.30.40.10">
    <property type="entry name" value="Zinc/RING finger domain, C3HC4 (zinc finger)"/>
    <property type="match status" value="1"/>
</dbReference>
<evidence type="ECO:0000256" key="11">
    <source>
        <dbReference type="ARBA" id="ARBA00022771"/>
    </source>
</evidence>
<dbReference type="PANTHER" id="PTHR12389">
    <property type="entry name" value="ZINC FINGER PROTEIN 294"/>
    <property type="match status" value="1"/>
</dbReference>
<keyword evidence="8 16" id="KW-0808">Transferase</keyword>
<evidence type="ECO:0000256" key="10">
    <source>
        <dbReference type="ARBA" id="ARBA00022737"/>
    </source>
</evidence>
<dbReference type="InterPro" id="IPR013083">
    <property type="entry name" value="Znf_RING/FYVE/PHD"/>
</dbReference>
<dbReference type="SUPFAM" id="SSF48371">
    <property type="entry name" value="ARM repeat"/>
    <property type="match status" value="1"/>
</dbReference>
<comment type="pathway">
    <text evidence="3 16">Protein modification; protein ubiquitination.</text>
</comment>
<dbReference type="PANTHER" id="PTHR12389:SF0">
    <property type="entry name" value="E3 UBIQUITIN-PROTEIN LIGASE LISTERIN"/>
    <property type="match status" value="1"/>
</dbReference>
<evidence type="ECO:0000256" key="13">
    <source>
        <dbReference type="ARBA" id="ARBA00022833"/>
    </source>
</evidence>
<gene>
    <name evidence="19" type="ORF">ABMA28_000664</name>
</gene>
<evidence type="ECO:0000256" key="8">
    <source>
        <dbReference type="ARBA" id="ARBA00022679"/>
    </source>
</evidence>
<name>A0ABD0T348_LOXSC</name>
<evidence type="ECO:0000256" key="17">
    <source>
        <dbReference type="SAM" id="MobiDB-lite"/>
    </source>
</evidence>
<proteinExistence type="inferred from homology"/>
<feature type="region of interest" description="Disordered" evidence="17">
    <location>
        <begin position="1"/>
        <end position="25"/>
    </location>
</feature>
<dbReference type="Gene3D" id="1.25.10.10">
    <property type="entry name" value="Leucine-rich Repeat Variant"/>
    <property type="match status" value="1"/>
</dbReference>
<dbReference type="InterPro" id="IPR016024">
    <property type="entry name" value="ARM-type_fold"/>
</dbReference>
<comment type="function">
    <text evidence="16">E3 ubiquitin-protein ligase. Component of the ribosome quality control complex (RQC), a ribosome-associated complex that mediates ubiquitination and extraction of incompletely synthesized nascent chains for proteasomal degradation.</text>
</comment>
<keyword evidence="13 16" id="KW-0862">Zinc</keyword>
<comment type="similarity">
    <text evidence="4 16">Belongs to the LTN1 family.</text>
</comment>
<accession>A0ABD0T348</accession>
<dbReference type="Pfam" id="PF22958">
    <property type="entry name" value="Ltn1_1st"/>
    <property type="match status" value="1"/>
</dbReference>
<comment type="caution">
    <text evidence="19">The sequence shown here is derived from an EMBL/GenBank/DDBJ whole genome shotgun (WGS) entry which is preliminary data.</text>
</comment>
<protein>
    <recommendedName>
        <fullName evidence="6 16">E3 ubiquitin-protein ligase listerin</fullName>
        <ecNumber evidence="5 16">2.3.2.27</ecNumber>
    </recommendedName>
    <alternativeName>
        <fullName evidence="14 16">RING-type E3 ubiquitin transferase listerin</fullName>
    </alternativeName>
</protein>
<sequence length="1742" mass="194974">MGGKSKQSQRTKNNARPSSSGRSAELLSSVSLDQTLMGGKLMPLFPTFTSPAIEHGLTAEFSVCIKKLNKKDPVTKTKALQELSELVNNSKVDDVVTALPSWAHFYKILAVDTDCKVREAAQLCHASFARACGRKLAPLLRQVVPAWLQAQYDEHAPAQAHAHNSLAATFPENKLPEVISFCKAEVVSHLLENITGSGDKVIMNRIENPEERELQQQRLISSSLQGLRFLAKHLPPANHEWLWTALEPLFASQVFWKYPSHTSAQIRASWFGALGSVIERFGATFGDAHGSRATRILLAGAHERNPLVAHQLWGCLLTLCYSVPDWHKWLDKKELLIKRILEMLEKGGWGDARRLSDMLLPLLAHLPPDLLTKDFHDAFFDAMYKGLDKKNILSSKSERQYWITSLSECLRYLSIQQNDYVVEVTTSVHRTWLKKVLNPEHDAQLRNNLVKHSATSMAALVKYWLKQSKEANGEKYDQLIRNFWQNVASTVLLQIDEPSMQSDKIVHVIEGHILLLQTLKTAFLSENKKSQSIKFHGDAPDEVQAKAAPAQEIDAASIERYKHNLNDVVEKIVCGYFEFANKIDVCEPILTPLITILNDFDCKNLYLALATHFKATGVYELYDKLLRTWMVTDTMRCKAIVDVIFILMKHLTEQEQDAVLASFDQFPCGALEWCVSAAVCHLQWRCASVRRWLRGGTVRAVMLALCRRLLRQRCARARNLLFVCLSRDACETGEMLISEETASKIAEDASTALCESLEPSTAVKDDTFDLEHAASIAAHLATALASRAPDDNYLRLILNLFKLTVYVPRGDPRLSPEAWLEVRSAAHDGLAALPLPARVRARARAASVLHQTLLQLVDTVSITRIEHMTSLCPYLLSECDDCEPPTDVSEIVDFTKRVLDFDQPAPATPIEAFALRYDCIANKLNCPFEDDNELIRFIVQEASDSNPAELTKKNLVPYANKLLFRAIYFRTMLLHKGANENEDEDEDDEEPKQNKAWCNNLISDTYFQEEFCNLLRDYMVVNSLHEGYGYWLHHTLIQQTKTKLDTIIDEIITETSEDIKSSILSRLNECAATDGYYWSYARRFYETKVQKEGGGGQGDPAGITSLTPDMDVTELEKMLTGKGFFHSLQANTATTPDSDAALQCRFAVMTRNLFAAHSAAQDAFAREALASCAACSLDAVIDFYHRHSDRMFIERDIATATWGEVVSEASIIECVIASLSRDGWNAPPHHWDFATVTLCTLVECVRKSEPHYGSTKVAMLALATFRLYAFVEKFISGIYAESQRRQPQPHVLELTGEWRDVFAPSLNNHVYAVAACLLQNGSPKISSGQARLLSAVACAIQHADWNLIDSAHRNHSLALPRLVECAGAALAKPLHPAYHCLAYRTLIALVGPLAQYDAEQLALWSAEGTEEGEDRARPRLAPEWFHPHLARALELADAALAGHNAGVDSCEMVPGSDAHAVALGCLLLADPLHELTARARGDLSHHYIQHYRENHYTESLLPTALRLIPSELLNSASPPPQYAQHFHSMPDWAPDDGRWWKSIGRIACRGTYTCVGGAGGGGARGWWGAAGRAGRPLARLVAAYVGPVLIKRQLDHFLARKAELEDTEVTVHWTSNEAIAVYRIEDRPIELWIRFEPEFPLALPRVTAPTVRPAVSTNWIAMYIAYQNGTILNAVKMWCAAISSHVESSPQCYVCYCRLHPATGHLPQVRCHQCKNRFHTACIHKWFVSSHKSNCPLCRSNF</sequence>
<dbReference type="PROSITE" id="PS50089">
    <property type="entry name" value="ZF_RING_2"/>
    <property type="match status" value="1"/>
</dbReference>
<reference evidence="19 20" key="1">
    <citation type="submission" date="2024-06" db="EMBL/GenBank/DDBJ databases">
        <title>A chromosome-level genome assembly of beet webworm, Loxostege sticticalis.</title>
        <authorList>
            <person name="Zhang Y."/>
        </authorList>
    </citation>
    <scope>NUCLEOTIDE SEQUENCE [LARGE SCALE GENOMIC DNA]</scope>
    <source>
        <strain evidence="19">AQ028</strain>
        <tissue evidence="19">Male pupae</tissue>
    </source>
</reference>
<evidence type="ECO:0000256" key="9">
    <source>
        <dbReference type="ARBA" id="ARBA00022723"/>
    </source>
</evidence>
<evidence type="ECO:0000256" key="2">
    <source>
        <dbReference type="ARBA" id="ARBA00004514"/>
    </source>
</evidence>
<keyword evidence="9 16" id="KW-0479">Metal-binding</keyword>
<dbReference type="GO" id="GO:0005829">
    <property type="term" value="C:cytosol"/>
    <property type="evidence" value="ECO:0007669"/>
    <property type="project" value="UniProtKB-SubCell"/>
</dbReference>
<evidence type="ECO:0000256" key="15">
    <source>
        <dbReference type="PROSITE-ProRule" id="PRU00175"/>
    </source>
</evidence>
<dbReference type="Pfam" id="PF23009">
    <property type="entry name" value="UBC_like"/>
    <property type="match status" value="1"/>
</dbReference>
<keyword evidence="10" id="KW-0677">Repeat</keyword>
<dbReference type="InterPro" id="IPR011989">
    <property type="entry name" value="ARM-like"/>
</dbReference>
<evidence type="ECO:0000256" key="5">
    <source>
        <dbReference type="ARBA" id="ARBA00012483"/>
    </source>
</evidence>
<dbReference type="GO" id="GO:1990112">
    <property type="term" value="C:RQC complex"/>
    <property type="evidence" value="ECO:0007669"/>
    <property type="project" value="UniProtKB-UniRule"/>
</dbReference>
<evidence type="ECO:0000256" key="4">
    <source>
        <dbReference type="ARBA" id="ARBA00007997"/>
    </source>
</evidence>
<keyword evidence="12 16" id="KW-0833">Ubl conjugation pathway</keyword>
<dbReference type="SUPFAM" id="SSF57850">
    <property type="entry name" value="RING/U-box"/>
    <property type="match status" value="1"/>
</dbReference>
<evidence type="ECO:0000256" key="1">
    <source>
        <dbReference type="ARBA" id="ARBA00000900"/>
    </source>
</evidence>
<dbReference type="EC" id="2.3.2.27" evidence="5 16"/>
<dbReference type="InterPro" id="IPR054478">
    <property type="entry name" value="LTN1_UBC"/>
</dbReference>
<keyword evidence="7" id="KW-0963">Cytoplasm</keyword>
<comment type="subunit">
    <text evidence="16">Component of the ribosome quality control complex (RQC).</text>
</comment>
<comment type="subcellular location">
    <subcellularLocation>
        <location evidence="2">Cytoplasm</location>
        <location evidence="2">Cytosol</location>
    </subcellularLocation>
</comment>
<keyword evidence="11 15" id="KW-0863">Zinc-finger</keyword>
<dbReference type="InterPro" id="IPR054476">
    <property type="entry name" value="Ltn1_N"/>
</dbReference>
<dbReference type="InterPro" id="IPR001841">
    <property type="entry name" value="Znf_RING"/>
</dbReference>
<feature type="domain" description="RING-type" evidence="18">
    <location>
        <begin position="1692"/>
        <end position="1739"/>
    </location>
</feature>
<evidence type="ECO:0000313" key="19">
    <source>
        <dbReference type="EMBL" id="KAL0832429.1"/>
    </source>
</evidence>